<proteinExistence type="predicted"/>
<name>A0A2Z7B0Z5_9LAMI</name>
<feature type="compositionally biased region" description="Polar residues" evidence="1">
    <location>
        <begin position="33"/>
        <end position="59"/>
    </location>
</feature>
<evidence type="ECO:0000256" key="1">
    <source>
        <dbReference type="SAM" id="MobiDB-lite"/>
    </source>
</evidence>
<dbReference type="Proteomes" id="UP000250235">
    <property type="component" value="Unassembled WGS sequence"/>
</dbReference>
<reference evidence="2 3" key="1">
    <citation type="journal article" date="2015" name="Proc. Natl. Acad. Sci. U.S.A.">
        <title>The resurrection genome of Boea hygrometrica: A blueprint for survival of dehydration.</title>
        <authorList>
            <person name="Xiao L."/>
            <person name="Yang G."/>
            <person name="Zhang L."/>
            <person name="Yang X."/>
            <person name="Zhao S."/>
            <person name="Ji Z."/>
            <person name="Zhou Q."/>
            <person name="Hu M."/>
            <person name="Wang Y."/>
            <person name="Chen M."/>
            <person name="Xu Y."/>
            <person name="Jin H."/>
            <person name="Xiao X."/>
            <person name="Hu G."/>
            <person name="Bao F."/>
            <person name="Hu Y."/>
            <person name="Wan P."/>
            <person name="Li L."/>
            <person name="Deng X."/>
            <person name="Kuang T."/>
            <person name="Xiang C."/>
            <person name="Zhu J.K."/>
            <person name="Oliver M.J."/>
            <person name="He Y."/>
        </authorList>
    </citation>
    <scope>NUCLEOTIDE SEQUENCE [LARGE SCALE GENOMIC DNA]</scope>
    <source>
        <strain evidence="3">cv. XS01</strain>
    </source>
</reference>
<accession>A0A2Z7B0Z5</accession>
<feature type="region of interest" description="Disordered" evidence="1">
    <location>
        <begin position="32"/>
        <end position="95"/>
    </location>
</feature>
<gene>
    <name evidence="2" type="ORF">F511_22135</name>
</gene>
<dbReference type="EMBL" id="KV011966">
    <property type="protein sequence ID" value="KZV25162.1"/>
    <property type="molecule type" value="Genomic_DNA"/>
</dbReference>
<evidence type="ECO:0000313" key="3">
    <source>
        <dbReference type="Proteomes" id="UP000250235"/>
    </source>
</evidence>
<evidence type="ECO:0000313" key="2">
    <source>
        <dbReference type="EMBL" id="KZV25162.1"/>
    </source>
</evidence>
<dbReference type="AlphaFoldDB" id="A0A2Z7B0Z5"/>
<feature type="compositionally biased region" description="Polar residues" evidence="1">
    <location>
        <begin position="74"/>
        <end position="95"/>
    </location>
</feature>
<keyword evidence="3" id="KW-1185">Reference proteome</keyword>
<organism evidence="2 3">
    <name type="scientific">Dorcoceras hygrometricum</name>
    <dbReference type="NCBI Taxonomy" id="472368"/>
    <lineage>
        <taxon>Eukaryota</taxon>
        <taxon>Viridiplantae</taxon>
        <taxon>Streptophyta</taxon>
        <taxon>Embryophyta</taxon>
        <taxon>Tracheophyta</taxon>
        <taxon>Spermatophyta</taxon>
        <taxon>Magnoliopsida</taxon>
        <taxon>eudicotyledons</taxon>
        <taxon>Gunneridae</taxon>
        <taxon>Pentapetalae</taxon>
        <taxon>asterids</taxon>
        <taxon>lamiids</taxon>
        <taxon>Lamiales</taxon>
        <taxon>Gesneriaceae</taxon>
        <taxon>Didymocarpoideae</taxon>
        <taxon>Trichosporeae</taxon>
        <taxon>Loxocarpinae</taxon>
        <taxon>Dorcoceras</taxon>
    </lineage>
</organism>
<sequence>MEQQLTQVYCPSSFTANSTEATISANMKLLKNRQATGAQSRSHSTTATTLRSSIPTTPVSKLVSIESPRKDELSATSLTPNGGVNQRQSTEIGFA</sequence>
<protein>
    <submittedName>
        <fullName evidence="2">Uncharacterized protein</fullName>
    </submittedName>
</protein>